<comment type="similarity">
    <text evidence="1 2">Belongs to the Iojap/RsfS family.</text>
</comment>
<dbReference type="HAMAP" id="MF_01477">
    <property type="entry name" value="Iojap_RsfS"/>
    <property type="match status" value="1"/>
</dbReference>
<keyword evidence="2" id="KW-0678">Repressor</keyword>
<comment type="subcellular location">
    <subcellularLocation>
        <location evidence="2">Cytoplasm</location>
    </subcellularLocation>
</comment>
<dbReference type="InterPro" id="IPR004394">
    <property type="entry name" value="Iojap/RsfS/C7orf30"/>
</dbReference>
<sequence>MTHMMLSELAMQAAQAASDKKAKDVLILDIHELTPMADYFVICSANSGTQIQAVSKAIKDKMGENGVYCKGMEGLEDARWVLMDFGDIVVHIFRPEDREFYHLERLWGDAPVLSLETEAE</sequence>
<organism evidence="3 4">
    <name type="scientific">Alicyclobacillus tolerans</name>
    <dbReference type="NCBI Taxonomy" id="90970"/>
    <lineage>
        <taxon>Bacteria</taxon>
        <taxon>Bacillati</taxon>
        <taxon>Bacillota</taxon>
        <taxon>Bacilli</taxon>
        <taxon>Bacillales</taxon>
        <taxon>Alicyclobacillaceae</taxon>
        <taxon>Alicyclobacillus</taxon>
    </lineage>
</organism>
<comment type="function">
    <text evidence="2">Functions as a ribosomal silencing factor. Interacts with ribosomal protein uL14 (rplN), blocking formation of intersubunit bridge B8. Prevents association of the 30S and 50S ribosomal subunits and the formation of functional ribosomes, thus repressing translation.</text>
</comment>
<dbReference type="STRING" id="1830138.SAMN05443507_101101"/>
<name>A0A1M6JZ91_9BACL</name>
<evidence type="ECO:0000313" key="4">
    <source>
        <dbReference type="Proteomes" id="UP000184016"/>
    </source>
</evidence>
<dbReference type="EMBL" id="FRAF01000001">
    <property type="protein sequence ID" value="SHJ52040.1"/>
    <property type="molecule type" value="Genomic_DNA"/>
</dbReference>
<accession>A0A1M6JZ91</accession>
<evidence type="ECO:0000256" key="1">
    <source>
        <dbReference type="ARBA" id="ARBA00010574"/>
    </source>
</evidence>
<dbReference type="Gene3D" id="3.30.460.10">
    <property type="entry name" value="Beta Polymerase, domain 2"/>
    <property type="match status" value="1"/>
</dbReference>
<dbReference type="OrthoDB" id="9793681at2"/>
<reference evidence="4" key="1">
    <citation type="submission" date="2016-11" db="EMBL/GenBank/DDBJ databases">
        <authorList>
            <person name="Varghese N."/>
            <person name="Submissions S."/>
        </authorList>
    </citation>
    <scope>NUCLEOTIDE SEQUENCE [LARGE SCALE GENOMIC DNA]</scope>
    <source>
        <strain evidence="4">USBA-503</strain>
    </source>
</reference>
<keyword evidence="4" id="KW-1185">Reference proteome</keyword>
<dbReference type="PANTHER" id="PTHR21043">
    <property type="entry name" value="IOJAP SUPERFAMILY ORTHOLOG"/>
    <property type="match status" value="1"/>
</dbReference>
<evidence type="ECO:0000256" key="2">
    <source>
        <dbReference type="HAMAP-Rule" id="MF_01477"/>
    </source>
</evidence>
<dbReference type="GO" id="GO:0042256">
    <property type="term" value="P:cytosolic ribosome assembly"/>
    <property type="evidence" value="ECO:0007669"/>
    <property type="project" value="UniProtKB-UniRule"/>
</dbReference>
<dbReference type="Proteomes" id="UP000184016">
    <property type="component" value="Unassembled WGS sequence"/>
</dbReference>
<dbReference type="InterPro" id="IPR043519">
    <property type="entry name" value="NT_sf"/>
</dbReference>
<keyword evidence="2" id="KW-0963">Cytoplasm</keyword>
<evidence type="ECO:0000313" key="3">
    <source>
        <dbReference type="EMBL" id="SHJ52040.1"/>
    </source>
</evidence>
<comment type="subunit">
    <text evidence="2">Interacts with ribosomal protein uL14 (rplN).</text>
</comment>
<proteinExistence type="inferred from homology"/>
<dbReference type="NCBIfam" id="TIGR00090">
    <property type="entry name" value="rsfS_iojap_ybeB"/>
    <property type="match status" value="1"/>
</dbReference>
<dbReference type="GO" id="GO:0005737">
    <property type="term" value="C:cytoplasm"/>
    <property type="evidence" value="ECO:0007669"/>
    <property type="project" value="UniProtKB-SubCell"/>
</dbReference>
<keyword evidence="2" id="KW-0810">Translation regulation</keyword>
<dbReference type="Pfam" id="PF02410">
    <property type="entry name" value="RsfS"/>
    <property type="match status" value="1"/>
</dbReference>
<dbReference type="PANTHER" id="PTHR21043:SF0">
    <property type="entry name" value="MITOCHONDRIAL ASSEMBLY OF RIBOSOMAL LARGE SUBUNIT PROTEIN 1"/>
    <property type="match status" value="1"/>
</dbReference>
<dbReference type="SUPFAM" id="SSF81301">
    <property type="entry name" value="Nucleotidyltransferase"/>
    <property type="match status" value="1"/>
</dbReference>
<dbReference type="GO" id="GO:0090071">
    <property type="term" value="P:negative regulation of ribosome biogenesis"/>
    <property type="evidence" value="ECO:0007669"/>
    <property type="project" value="UniProtKB-UniRule"/>
</dbReference>
<dbReference type="GO" id="GO:0043023">
    <property type="term" value="F:ribosomal large subunit binding"/>
    <property type="evidence" value="ECO:0007669"/>
    <property type="project" value="TreeGrafter"/>
</dbReference>
<dbReference type="AlphaFoldDB" id="A0A1M6JZ91"/>
<gene>
    <name evidence="2" type="primary">rsfS</name>
    <name evidence="3" type="ORF">SAMN05443507_101101</name>
</gene>
<protein>
    <recommendedName>
        <fullName evidence="2">Ribosomal silencing factor RsfS</fullName>
    </recommendedName>
</protein>
<dbReference type="GO" id="GO:0017148">
    <property type="term" value="P:negative regulation of translation"/>
    <property type="evidence" value="ECO:0007669"/>
    <property type="project" value="UniProtKB-UniRule"/>
</dbReference>